<dbReference type="PANTHER" id="PTHR31672">
    <property type="entry name" value="BNACNNG10540D PROTEIN"/>
    <property type="match status" value="1"/>
</dbReference>
<name>A0AAD8SQZ8_LOLMU</name>
<dbReference type="Proteomes" id="UP001231189">
    <property type="component" value="Unassembled WGS sequence"/>
</dbReference>
<proteinExistence type="predicted"/>
<sequence>MARRKLGPARISWRPKRRTVLVASLLLQNPTAAVEAVRPGGVTTRARSRRIAAAAAALPEEILVWEILVRLPAKDLFRCRTVCRSWRRITSAPGFLHAHHRRQPSVPLVTLYGADMNGGGSQIFKHGRPILGLMTMKTSSCCLPPAMGSYCSPSLAADSASVTLPRGRALHSRASPPP</sequence>
<evidence type="ECO:0000313" key="2">
    <source>
        <dbReference type="EMBL" id="KAK1662220.1"/>
    </source>
</evidence>
<dbReference type="PANTHER" id="PTHR31672:SF2">
    <property type="entry name" value="F-BOX DOMAIN-CONTAINING PROTEIN"/>
    <property type="match status" value="1"/>
</dbReference>
<organism evidence="2 3">
    <name type="scientific">Lolium multiflorum</name>
    <name type="common">Italian ryegrass</name>
    <name type="synonym">Lolium perenne subsp. multiflorum</name>
    <dbReference type="NCBI Taxonomy" id="4521"/>
    <lineage>
        <taxon>Eukaryota</taxon>
        <taxon>Viridiplantae</taxon>
        <taxon>Streptophyta</taxon>
        <taxon>Embryophyta</taxon>
        <taxon>Tracheophyta</taxon>
        <taxon>Spermatophyta</taxon>
        <taxon>Magnoliopsida</taxon>
        <taxon>Liliopsida</taxon>
        <taxon>Poales</taxon>
        <taxon>Poaceae</taxon>
        <taxon>BOP clade</taxon>
        <taxon>Pooideae</taxon>
        <taxon>Poodae</taxon>
        <taxon>Poeae</taxon>
        <taxon>Poeae Chloroplast Group 2 (Poeae type)</taxon>
        <taxon>Loliodinae</taxon>
        <taxon>Loliinae</taxon>
        <taxon>Lolium</taxon>
    </lineage>
</organism>
<evidence type="ECO:0000313" key="3">
    <source>
        <dbReference type="Proteomes" id="UP001231189"/>
    </source>
</evidence>
<dbReference type="Gene3D" id="1.20.1280.50">
    <property type="match status" value="1"/>
</dbReference>
<dbReference type="InterPro" id="IPR050796">
    <property type="entry name" value="SCF_F-box_component"/>
</dbReference>
<dbReference type="AlphaFoldDB" id="A0AAD8SQZ8"/>
<dbReference type="InterPro" id="IPR001810">
    <property type="entry name" value="F-box_dom"/>
</dbReference>
<keyword evidence="3" id="KW-1185">Reference proteome</keyword>
<feature type="domain" description="F-box" evidence="1">
    <location>
        <begin position="58"/>
        <end position="99"/>
    </location>
</feature>
<dbReference type="InterPro" id="IPR036047">
    <property type="entry name" value="F-box-like_dom_sf"/>
</dbReference>
<dbReference type="EMBL" id="JAUUTY010000003">
    <property type="protein sequence ID" value="KAK1662220.1"/>
    <property type="molecule type" value="Genomic_DNA"/>
</dbReference>
<dbReference type="CDD" id="cd22157">
    <property type="entry name" value="F-box_AtFBW1-like"/>
    <property type="match status" value="1"/>
</dbReference>
<dbReference type="Pfam" id="PF12937">
    <property type="entry name" value="F-box-like"/>
    <property type="match status" value="1"/>
</dbReference>
<gene>
    <name evidence="2" type="ORF">QYE76_050379</name>
</gene>
<reference evidence="2" key="1">
    <citation type="submission" date="2023-07" db="EMBL/GenBank/DDBJ databases">
        <title>A chromosome-level genome assembly of Lolium multiflorum.</title>
        <authorList>
            <person name="Chen Y."/>
            <person name="Copetti D."/>
            <person name="Kolliker R."/>
            <person name="Studer B."/>
        </authorList>
    </citation>
    <scope>NUCLEOTIDE SEQUENCE</scope>
    <source>
        <strain evidence="2">02402/16</strain>
        <tissue evidence="2">Leaf</tissue>
    </source>
</reference>
<protein>
    <recommendedName>
        <fullName evidence="1">F-box domain-containing protein</fullName>
    </recommendedName>
</protein>
<accession>A0AAD8SQZ8</accession>
<comment type="caution">
    <text evidence="2">The sequence shown here is derived from an EMBL/GenBank/DDBJ whole genome shotgun (WGS) entry which is preliminary data.</text>
</comment>
<dbReference type="SMART" id="SM00256">
    <property type="entry name" value="FBOX"/>
    <property type="match status" value="1"/>
</dbReference>
<dbReference type="SUPFAM" id="SSF81383">
    <property type="entry name" value="F-box domain"/>
    <property type="match status" value="1"/>
</dbReference>
<evidence type="ECO:0000259" key="1">
    <source>
        <dbReference type="SMART" id="SM00256"/>
    </source>
</evidence>